<evidence type="ECO:0000313" key="6">
    <source>
        <dbReference type="EMBL" id="KAJ7641935.1"/>
    </source>
</evidence>
<reference evidence="6" key="1">
    <citation type="submission" date="2023-03" db="EMBL/GenBank/DDBJ databases">
        <title>Massive genome expansion in bonnet fungi (Mycena s.s.) driven by repeated elements and novel gene families across ecological guilds.</title>
        <authorList>
            <consortium name="Lawrence Berkeley National Laboratory"/>
            <person name="Harder C.B."/>
            <person name="Miyauchi S."/>
            <person name="Viragh M."/>
            <person name="Kuo A."/>
            <person name="Thoen E."/>
            <person name="Andreopoulos B."/>
            <person name="Lu D."/>
            <person name="Skrede I."/>
            <person name="Drula E."/>
            <person name="Henrissat B."/>
            <person name="Morin E."/>
            <person name="Kohler A."/>
            <person name="Barry K."/>
            <person name="LaButti K."/>
            <person name="Morin E."/>
            <person name="Salamov A."/>
            <person name="Lipzen A."/>
            <person name="Mereny Z."/>
            <person name="Hegedus B."/>
            <person name="Baldrian P."/>
            <person name="Stursova M."/>
            <person name="Weitz H."/>
            <person name="Taylor A."/>
            <person name="Grigoriev I.V."/>
            <person name="Nagy L.G."/>
            <person name="Martin F."/>
            <person name="Kauserud H."/>
        </authorList>
    </citation>
    <scope>NUCLEOTIDE SEQUENCE</scope>
    <source>
        <strain evidence="6">9284</strain>
    </source>
</reference>
<keyword evidence="2" id="KW-0288">FMN</keyword>
<sequence length="847" mass="88792">MTPVSRVVSIGPTSAPSVDSLALPQRKLTIRVPVEYMPPTPPPSAELPAIPLHQQRNSLHATTPVSGALSKRASAPAGGGSWVHVRAVDAVKFKPTVVNSSSAAVPESAIVTTAAPPSTLAPIMPTLPEVVTPTTPIDAQPPVTSLLFSLPAAMTTSESEESSVKHVQLPTPPHEPSRPRRKSGASTSSAGTGHGKQPPPTPSRPGRMGTSPSHGEGDDADEEGEGEGEEEDPPDISQPARKGKTQTSSSSVSDADGRWAPEPLPPRMPYISPAASYSYSAPPGTATTQSRAASSVRSASSAGRRAKATASFLGLTAMPTELVQRDVDYTLRALMSPELFKTMLEDPLARMRFREFLAASGTEGELDFWTDARFVAQEVDALKMHSMALRELHMSGPPESRVTLSNEIRRELLVGLQRLIGADVGPVLGRAQGELLDGMYQDHFQRYIKHKIIQETHVTLGKANLLSASGAQGTAGLGDAFVLTNPRLPDHPIVLASDGFVEVTGYPRAQIVGRNCRFLQGPGTPPASVQRIRDGLNSGKGCTELLLNYRRNGEPFYCLLCIIPVRDTVGNVVYFIGGQANVTGLLATDKGAGALLGGGGGGGGGGGSASAFVGRQIQPSPALALFYEQGGHGANGNPIPGRIRQATSEPGTRPAAAGAVVGSNSGSGAGAGGGFLKGLFGRTASMGPGKPEGKQVIAGAEAMINGSAGARGLGDQYSVFQNTYNKVFIFKAKKREITFVSPQMLTFLGLPTRTQRELVGSALIRSDVASLLTAASEDRNETRRLREEMKDAVRRGVPCSLYCGVKVPGKGILTRNNDSSRNRFGMMHVTPLKDGDNAAAAFVAIFG</sequence>
<keyword evidence="7" id="KW-1185">Reference proteome</keyword>
<comment type="caution">
    <text evidence="6">The sequence shown here is derived from an EMBL/GenBank/DDBJ whole genome shotgun (WGS) entry which is preliminary data.</text>
</comment>
<keyword evidence="3" id="KW-0157">Chromophore</keyword>
<dbReference type="EMBL" id="JARKIF010000004">
    <property type="protein sequence ID" value="KAJ7641935.1"/>
    <property type="molecule type" value="Genomic_DNA"/>
</dbReference>
<dbReference type="PANTHER" id="PTHR47429:SF2">
    <property type="entry name" value="PROTEIN TWIN LOV 1"/>
    <property type="match status" value="1"/>
</dbReference>
<evidence type="ECO:0000256" key="3">
    <source>
        <dbReference type="ARBA" id="ARBA00022991"/>
    </source>
</evidence>
<dbReference type="NCBIfam" id="TIGR00229">
    <property type="entry name" value="sensory_box"/>
    <property type="match status" value="1"/>
</dbReference>
<keyword evidence="1" id="KW-0285">Flavoprotein</keyword>
<feature type="region of interest" description="Disordered" evidence="4">
    <location>
        <begin position="157"/>
        <end position="267"/>
    </location>
</feature>
<dbReference type="AlphaFoldDB" id="A0AAD7C8H3"/>
<feature type="region of interest" description="Disordered" evidence="4">
    <location>
        <begin position="279"/>
        <end position="302"/>
    </location>
</feature>
<dbReference type="Pfam" id="PF13426">
    <property type="entry name" value="PAS_9"/>
    <property type="match status" value="1"/>
</dbReference>
<evidence type="ECO:0000256" key="2">
    <source>
        <dbReference type="ARBA" id="ARBA00022643"/>
    </source>
</evidence>
<protein>
    <recommendedName>
        <fullName evidence="5">RGS domain-containing protein</fullName>
    </recommendedName>
</protein>
<accession>A0AAD7C8H3</accession>
<feature type="compositionally biased region" description="Acidic residues" evidence="4">
    <location>
        <begin position="218"/>
        <end position="234"/>
    </location>
</feature>
<evidence type="ECO:0000313" key="7">
    <source>
        <dbReference type="Proteomes" id="UP001221142"/>
    </source>
</evidence>
<dbReference type="PANTHER" id="PTHR47429">
    <property type="entry name" value="PROTEIN TWIN LOV 1"/>
    <property type="match status" value="1"/>
</dbReference>
<dbReference type="Proteomes" id="UP001221142">
    <property type="component" value="Unassembled WGS sequence"/>
</dbReference>
<dbReference type="InterPro" id="IPR035965">
    <property type="entry name" value="PAS-like_dom_sf"/>
</dbReference>
<dbReference type="CDD" id="cd00130">
    <property type="entry name" value="PAS"/>
    <property type="match status" value="1"/>
</dbReference>
<evidence type="ECO:0000256" key="1">
    <source>
        <dbReference type="ARBA" id="ARBA00022630"/>
    </source>
</evidence>
<dbReference type="GO" id="GO:0005634">
    <property type="term" value="C:nucleus"/>
    <property type="evidence" value="ECO:0007669"/>
    <property type="project" value="TreeGrafter"/>
</dbReference>
<evidence type="ECO:0000259" key="5">
    <source>
        <dbReference type="PROSITE" id="PS50132"/>
    </source>
</evidence>
<dbReference type="Gene3D" id="3.30.450.20">
    <property type="entry name" value="PAS domain"/>
    <property type="match status" value="1"/>
</dbReference>
<proteinExistence type="predicted"/>
<dbReference type="InterPro" id="IPR044926">
    <property type="entry name" value="RGS_subdomain_2"/>
</dbReference>
<dbReference type="PROSITE" id="PS50132">
    <property type="entry name" value="RGS"/>
    <property type="match status" value="1"/>
</dbReference>
<dbReference type="InterPro" id="IPR000014">
    <property type="entry name" value="PAS"/>
</dbReference>
<organism evidence="6 7">
    <name type="scientific">Roridomyces roridus</name>
    <dbReference type="NCBI Taxonomy" id="1738132"/>
    <lineage>
        <taxon>Eukaryota</taxon>
        <taxon>Fungi</taxon>
        <taxon>Dikarya</taxon>
        <taxon>Basidiomycota</taxon>
        <taxon>Agaricomycotina</taxon>
        <taxon>Agaricomycetes</taxon>
        <taxon>Agaricomycetidae</taxon>
        <taxon>Agaricales</taxon>
        <taxon>Marasmiineae</taxon>
        <taxon>Mycenaceae</taxon>
        <taxon>Roridomyces</taxon>
    </lineage>
</organism>
<dbReference type="SUPFAM" id="SSF48097">
    <property type="entry name" value="Regulator of G-protein signaling, RGS"/>
    <property type="match status" value="1"/>
</dbReference>
<gene>
    <name evidence="6" type="ORF">FB45DRAFT_901391</name>
</gene>
<dbReference type="InterPro" id="IPR016137">
    <property type="entry name" value="RGS"/>
</dbReference>
<name>A0AAD7C8H3_9AGAR</name>
<dbReference type="FunFam" id="3.30.450.20:FF:000196">
    <property type="entry name" value="Predicted protein"/>
    <property type="match status" value="1"/>
</dbReference>
<dbReference type="InterPro" id="IPR036305">
    <property type="entry name" value="RGS_sf"/>
</dbReference>
<dbReference type="SUPFAM" id="SSF55785">
    <property type="entry name" value="PYP-like sensor domain (PAS domain)"/>
    <property type="match status" value="1"/>
</dbReference>
<feature type="domain" description="RGS" evidence="5">
    <location>
        <begin position="339"/>
        <end position="369"/>
    </location>
</feature>
<evidence type="ECO:0000256" key="4">
    <source>
        <dbReference type="SAM" id="MobiDB-lite"/>
    </source>
</evidence>
<dbReference type="Gene3D" id="1.10.167.10">
    <property type="entry name" value="Regulator of G-protein Signalling 4, domain 2"/>
    <property type="match status" value="1"/>
</dbReference>